<evidence type="ECO:0000313" key="7">
    <source>
        <dbReference type="EMBL" id="TMI79228.1"/>
    </source>
</evidence>
<dbReference type="GO" id="GO:0030976">
    <property type="term" value="F:thiamine pyrophosphate binding"/>
    <property type="evidence" value="ECO:0007669"/>
    <property type="project" value="InterPro"/>
</dbReference>
<dbReference type="InterPro" id="IPR045229">
    <property type="entry name" value="TPP_enz"/>
</dbReference>
<comment type="similarity">
    <text evidence="1 3">Belongs to the TPP enzyme family.</text>
</comment>
<evidence type="ECO:0000259" key="4">
    <source>
        <dbReference type="Pfam" id="PF00205"/>
    </source>
</evidence>
<dbReference type="Proteomes" id="UP000320048">
    <property type="component" value="Unassembled WGS sequence"/>
</dbReference>
<protein>
    <submittedName>
        <fullName evidence="7">Thiamine pyrophosphate-binding protein</fullName>
    </submittedName>
</protein>
<dbReference type="InterPro" id="IPR012001">
    <property type="entry name" value="Thiamin_PyroP_enz_TPP-bd_dom"/>
</dbReference>
<dbReference type="GO" id="GO:0009099">
    <property type="term" value="P:L-valine biosynthetic process"/>
    <property type="evidence" value="ECO:0007669"/>
    <property type="project" value="TreeGrafter"/>
</dbReference>
<dbReference type="CDD" id="cd02002">
    <property type="entry name" value="TPP_BFDC"/>
    <property type="match status" value="1"/>
</dbReference>
<dbReference type="SUPFAM" id="SSF52467">
    <property type="entry name" value="DHS-like NAD/FAD-binding domain"/>
    <property type="match status" value="1"/>
</dbReference>
<organism evidence="7 8">
    <name type="scientific">Candidatus Segetimicrobium genomatis</name>
    <dbReference type="NCBI Taxonomy" id="2569760"/>
    <lineage>
        <taxon>Bacteria</taxon>
        <taxon>Bacillati</taxon>
        <taxon>Candidatus Sysuimicrobiota</taxon>
        <taxon>Candidatus Sysuimicrobiia</taxon>
        <taxon>Candidatus Sysuimicrobiales</taxon>
        <taxon>Candidatus Segetimicrobiaceae</taxon>
        <taxon>Candidatus Segetimicrobium</taxon>
    </lineage>
</organism>
<dbReference type="Gene3D" id="3.40.50.970">
    <property type="match status" value="2"/>
</dbReference>
<dbReference type="Pfam" id="PF00205">
    <property type="entry name" value="TPP_enzyme_M"/>
    <property type="match status" value="1"/>
</dbReference>
<proteinExistence type="inferred from homology"/>
<sequence>MGAAQYGSDLIVDVLRALGIEYAALNPGATFRGLHDSLVNYGGNERPGIIQCCHEEIAVAVAHGYAKAAGKPMAAIVHDVVGLQHASMAIFNAWCDRVPMLVLGGTGPMAVENRRPWIDWIHTALVQGQAVRDYVKWDDQPASLASIPEALIRGYRIATTEPQGPVYVCFDAELQEMALSEKVPLPDVARHAPPSPVQADARALDAAASLLREAERPVIIAESVGRNAAAVEALVRLAERLAAPVIDLYGHGRFNFPNTHPLDLTGAERELLASADVVLALDVQDLHGALARSDRLTRRSEPILPESAKVIHVTLSDLAVRSWVTAYQRLVPTDVPILADTAVALPALLSRLERPAAESPDRRARHDRLRTTHDALRREARAKCEESWNDRPIAPARLAAEVWEVLRGEDWVLANGTLDGWARSLWEWTRPDQYLGYSGGAGLGYGAGASIGAALAHRGTGRVCVNLQPDGDLLYTPSAIWTAAHHRLPVLFVVCNNRSYFNDEDHQALVARARKRPVENRVVGIRIESPPVDFAGMARAFGAHGEGPVEDPALIAPALERALRVVKTEQRPAVVDVVIRPE</sequence>
<dbReference type="AlphaFoldDB" id="A0A537J6Q1"/>
<dbReference type="InterPro" id="IPR012000">
    <property type="entry name" value="Thiamin_PyroP_enz_cen_dom"/>
</dbReference>
<dbReference type="InterPro" id="IPR029061">
    <property type="entry name" value="THDP-binding"/>
</dbReference>
<dbReference type="PANTHER" id="PTHR18968">
    <property type="entry name" value="THIAMINE PYROPHOSPHATE ENZYMES"/>
    <property type="match status" value="1"/>
</dbReference>
<dbReference type="SUPFAM" id="SSF52518">
    <property type="entry name" value="Thiamin diphosphate-binding fold (THDP-binding)"/>
    <property type="match status" value="2"/>
</dbReference>
<feature type="domain" description="Thiamine pyrophosphate enzyme central" evidence="4">
    <location>
        <begin position="204"/>
        <end position="348"/>
    </location>
</feature>
<comment type="caution">
    <text evidence="7">The sequence shown here is derived from an EMBL/GenBank/DDBJ whole genome shotgun (WGS) entry which is preliminary data.</text>
</comment>
<evidence type="ECO:0000313" key="8">
    <source>
        <dbReference type="Proteomes" id="UP000320048"/>
    </source>
</evidence>
<evidence type="ECO:0000256" key="3">
    <source>
        <dbReference type="RuleBase" id="RU362132"/>
    </source>
</evidence>
<dbReference type="GO" id="GO:0009097">
    <property type="term" value="P:isoleucine biosynthetic process"/>
    <property type="evidence" value="ECO:0007669"/>
    <property type="project" value="TreeGrafter"/>
</dbReference>
<dbReference type="InterPro" id="IPR029035">
    <property type="entry name" value="DHS-like_NAD/FAD-binding_dom"/>
</dbReference>
<accession>A0A537J6Q1</accession>
<evidence type="ECO:0000256" key="1">
    <source>
        <dbReference type="ARBA" id="ARBA00007812"/>
    </source>
</evidence>
<dbReference type="GO" id="GO:0003984">
    <property type="term" value="F:acetolactate synthase activity"/>
    <property type="evidence" value="ECO:0007669"/>
    <property type="project" value="TreeGrafter"/>
</dbReference>
<evidence type="ECO:0000259" key="6">
    <source>
        <dbReference type="Pfam" id="PF02776"/>
    </source>
</evidence>
<dbReference type="EMBL" id="VBAO01000303">
    <property type="protein sequence ID" value="TMI79228.1"/>
    <property type="molecule type" value="Genomic_DNA"/>
</dbReference>
<feature type="domain" description="Thiamine pyrophosphate enzyme TPP-binding" evidence="5">
    <location>
        <begin position="416"/>
        <end position="577"/>
    </location>
</feature>
<evidence type="ECO:0000259" key="5">
    <source>
        <dbReference type="Pfam" id="PF02775"/>
    </source>
</evidence>
<gene>
    <name evidence="7" type="ORF">E6H04_10925</name>
</gene>
<dbReference type="GO" id="GO:0005948">
    <property type="term" value="C:acetolactate synthase complex"/>
    <property type="evidence" value="ECO:0007669"/>
    <property type="project" value="TreeGrafter"/>
</dbReference>
<dbReference type="CDD" id="cd07035">
    <property type="entry name" value="TPP_PYR_POX_like"/>
    <property type="match status" value="1"/>
</dbReference>
<keyword evidence="2 3" id="KW-0786">Thiamine pyrophosphate</keyword>
<dbReference type="GO" id="GO:0050660">
    <property type="term" value="F:flavin adenine dinucleotide binding"/>
    <property type="evidence" value="ECO:0007669"/>
    <property type="project" value="TreeGrafter"/>
</dbReference>
<dbReference type="InterPro" id="IPR011766">
    <property type="entry name" value="TPP_enzyme_TPP-bd"/>
</dbReference>
<dbReference type="PANTHER" id="PTHR18968:SF13">
    <property type="entry name" value="ACETOLACTATE SYNTHASE CATALYTIC SUBUNIT, MITOCHONDRIAL"/>
    <property type="match status" value="1"/>
</dbReference>
<dbReference type="GO" id="GO:0000287">
    <property type="term" value="F:magnesium ion binding"/>
    <property type="evidence" value="ECO:0007669"/>
    <property type="project" value="InterPro"/>
</dbReference>
<dbReference type="Pfam" id="PF02775">
    <property type="entry name" value="TPP_enzyme_C"/>
    <property type="match status" value="1"/>
</dbReference>
<name>A0A537J6Q1_9BACT</name>
<reference evidence="7 8" key="1">
    <citation type="journal article" date="2019" name="Nat. Microbiol.">
        <title>Mediterranean grassland soil C-N compound turnover is dependent on rainfall and depth, and is mediated by genomically divergent microorganisms.</title>
        <authorList>
            <person name="Diamond S."/>
            <person name="Andeer P.F."/>
            <person name="Li Z."/>
            <person name="Crits-Christoph A."/>
            <person name="Burstein D."/>
            <person name="Anantharaman K."/>
            <person name="Lane K.R."/>
            <person name="Thomas B.C."/>
            <person name="Pan C."/>
            <person name="Northen T.R."/>
            <person name="Banfield J.F."/>
        </authorList>
    </citation>
    <scope>NUCLEOTIDE SEQUENCE [LARGE SCALE GENOMIC DNA]</scope>
    <source>
        <strain evidence="7">NP_7</strain>
    </source>
</reference>
<evidence type="ECO:0000256" key="2">
    <source>
        <dbReference type="ARBA" id="ARBA00023052"/>
    </source>
</evidence>
<dbReference type="Pfam" id="PF02776">
    <property type="entry name" value="TPP_enzyme_N"/>
    <property type="match status" value="1"/>
</dbReference>
<feature type="domain" description="Thiamine pyrophosphate enzyme N-terminal TPP-binding" evidence="6">
    <location>
        <begin position="7"/>
        <end position="112"/>
    </location>
</feature>
<dbReference type="Gene3D" id="3.40.50.1220">
    <property type="entry name" value="TPP-binding domain"/>
    <property type="match status" value="1"/>
</dbReference>